<dbReference type="Proteomes" id="UP000663850">
    <property type="component" value="Unassembled WGS sequence"/>
</dbReference>
<dbReference type="AlphaFoldDB" id="A0A8H3BNA3"/>
<comment type="caution">
    <text evidence="2">The sequence shown here is derived from an EMBL/GenBank/DDBJ whole genome shotgun (WGS) entry which is preliminary data.</text>
</comment>
<organism evidence="2 3">
    <name type="scientific">Rhizoctonia solani</name>
    <dbReference type="NCBI Taxonomy" id="456999"/>
    <lineage>
        <taxon>Eukaryota</taxon>
        <taxon>Fungi</taxon>
        <taxon>Dikarya</taxon>
        <taxon>Basidiomycota</taxon>
        <taxon>Agaricomycotina</taxon>
        <taxon>Agaricomycetes</taxon>
        <taxon>Cantharellales</taxon>
        <taxon>Ceratobasidiaceae</taxon>
        <taxon>Rhizoctonia</taxon>
    </lineage>
</organism>
<dbReference type="EMBL" id="CAJMWZ010002786">
    <property type="protein sequence ID" value="CAE6462087.1"/>
    <property type="molecule type" value="Genomic_DNA"/>
</dbReference>
<proteinExistence type="predicted"/>
<feature type="region of interest" description="Disordered" evidence="1">
    <location>
        <begin position="77"/>
        <end position="103"/>
    </location>
</feature>
<accession>A0A8H3BNA3</accession>
<gene>
    <name evidence="2" type="ORF">RDB_LOCUS52611</name>
</gene>
<evidence type="ECO:0000313" key="3">
    <source>
        <dbReference type="Proteomes" id="UP000663850"/>
    </source>
</evidence>
<evidence type="ECO:0000256" key="1">
    <source>
        <dbReference type="SAM" id="MobiDB-lite"/>
    </source>
</evidence>
<feature type="compositionally biased region" description="Polar residues" evidence="1">
    <location>
        <begin position="87"/>
        <end position="103"/>
    </location>
</feature>
<reference evidence="2" key="1">
    <citation type="submission" date="2021-01" db="EMBL/GenBank/DDBJ databases">
        <authorList>
            <person name="Kaushik A."/>
        </authorList>
    </citation>
    <scope>NUCLEOTIDE SEQUENCE</scope>
    <source>
        <strain evidence="2">Type strain: AG8-Rh-89/</strain>
    </source>
</reference>
<sequence>MQKGSNGEIYRGGLGVLGSRHSSSNCEEPGVGSVSVSSKLYSHVANKWLDQSRMECESLQLRVICISVEIRLTSNMPMSPVDFPVQSPKQVPNTTKPSFPGQSCNNSENFRERHCCASACPAL</sequence>
<name>A0A8H3BNA3_9AGAM</name>
<protein>
    <submittedName>
        <fullName evidence="2">Uncharacterized protein</fullName>
    </submittedName>
</protein>
<evidence type="ECO:0000313" key="2">
    <source>
        <dbReference type="EMBL" id="CAE6462087.1"/>
    </source>
</evidence>